<feature type="compositionally biased region" description="Basic and acidic residues" evidence="1">
    <location>
        <begin position="50"/>
        <end position="61"/>
    </location>
</feature>
<dbReference type="InterPro" id="IPR051141">
    <property type="entry name" value="UPF0339_domain"/>
</dbReference>
<dbReference type="AlphaFoldDB" id="A0A518CXQ8"/>
<dbReference type="PANTHER" id="PTHR40606:SF1">
    <property type="entry name" value="UPF0339 PROTEIN YEGP"/>
    <property type="match status" value="1"/>
</dbReference>
<dbReference type="Gene3D" id="2.30.29.80">
    <property type="match status" value="1"/>
</dbReference>
<evidence type="ECO:0000313" key="4">
    <source>
        <dbReference type="Proteomes" id="UP000319342"/>
    </source>
</evidence>
<reference evidence="3 4" key="1">
    <citation type="submission" date="2019-02" db="EMBL/GenBank/DDBJ databases">
        <title>Deep-cultivation of Planctomycetes and their phenomic and genomic characterization uncovers novel biology.</title>
        <authorList>
            <person name="Wiegand S."/>
            <person name="Jogler M."/>
            <person name="Boedeker C."/>
            <person name="Pinto D."/>
            <person name="Vollmers J."/>
            <person name="Rivas-Marin E."/>
            <person name="Kohn T."/>
            <person name="Peeters S.H."/>
            <person name="Heuer A."/>
            <person name="Rast P."/>
            <person name="Oberbeckmann S."/>
            <person name="Bunk B."/>
            <person name="Jeske O."/>
            <person name="Meyerdierks A."/>
            <person name="Storesund J.E."/>
            <person name="Kallscheuer N."/>
            <person name="Luecker S."/>
            <person name="Lage O.M."/>
            <person name="Pohl T."/>
            <person name="Merkel B.J."/>
            <person name="Hornburger P."/>
            <person name="Mueller R.-W."/>
            <person name="Bruemmer F."/>
            <person name="Labrenz M."/>
            <person name="Spormann A.M."/>
            <person name="Op den Camp H."/>
            <person name="Overmann J."/>
            <person name="Amann R."/>
            <person name="Jetten M.S.M."/>
            <person name="Mascher T."/>
            <person name="Medema M.H."/>
            <person name="Devos D.P."/>
            <person name="Kaster A.-K."/>
            <person name="Ovreas L."/>
            <person name="Rohde M."/>
            <person name="Galperin M.Y."/>
            <person name="Jogler C."/>
        </authorList>
    </citation>
    <scope>NUCLEOTIDE SEQUENCE [LARGE SCALE GENOMIC DNA]</scope>
    <source>
        <strain evidence="3 4">Pla163</strain>
    </source>
</reference>
<dbReference type="OrthoDB" id="9802792at2"/>
<dbReference type="InterPro" id="IPR036913">
    <property type="entry name" value="YegP-like_sf"/>
</dbReference>
<dbReference type="InterPro" id="IPR010879">
    <property type="entry name" value="DUF1508"/>
</dbReference>
<proteinExistence type="predicted"/>
<sequence length="110" mass="12175">MAAKYELKKTSDDQFMFNLKAANGEVILTSERYKAKASAENGIESVRTNSPDDTKYDRREAKDKSPYFVLKAANGEIIGKSEMYSSTSARDNGIESVKRNGPDAKVDDQA</sequence>
<evidence type="ECO:0000259" key="2">
    <source>
        <dbReference type="Pfam" id="PF07411"/>
    </source>
</evidence>
<keyword evidence="4" id="KW-1185">Reference proteome</keyword>
<feature type="compositionally biased region" description="Basic and acidic residues" evidence="1">
    <location>
        <begin position="92"/>
        <end position="110"/>
    </location>
</feature>
<gene>
    <name evidence="3" type="ORF">Pla163_11100</name>
</gene>
<dbReference type="RefSeq" id="WP_145184749.1">
    <property type="nucleotide sequence ID" value="NZ_CP036290.1"/>
</dbReference>
<organism evidence="3 4">
    <name type="scientific">Rohdeia mirabilis</name>
    <dbReference type="NCBI Taxonomy" id="2528008"/>
    <lineage>
        <taxon>Bacteria</taxon>
        <taxon>Pseudomonadati</taxon>
        <taxon>Planctomycetota</taxon>
        <taxon>Planctomycetia</taxon>
        <taxon>Planctomycetia incertae sedis</taxon>
        <taxon>Rohdeia</taxon>
    </lineage>
</organism>
<dbReference type="Proteomes" id="UP000319342">
    <property type="component" value="Chromosome"/>
</dbReference>
<dbReference type="SUPFAM" id="SSF160113">
    <property type="entry name" value="YegP-like"/>
    <property type="match status" value="2"/>
</dbReference>
<dbReference type="PANTHER" id="PTHR40606">
    <property type="match status" value="1"/>
</dbReference>
<dbReference type="EMBL" id="CP036290">
    <property type="protein sequence ID" value="QDU84009.1"/>
    <property type="molecule type" value="Genomic_DNA"/>
</dbReference>
<name>A0A518CXQ8_9BACT</name>
<evidence type="ECO:0000256" key="1">
    <source>
        <dbReference type="SAM" id="MobiDB-lite"/>
    </source>
</evidence>
<feature type="region of interest" description="Disordered" evidence="1">
    <location>
        <begin position="81"/>
        <end position="110"/>
    </location>
</feature>
<feature type="domain" description="DUF1508" evidence="2">
    <location>
        <begin position="61"/>
        <end position="108"/>
    </location>
</feature>
<feature type="region of interest" description="Disordered" evidence="1">
    <location>
        <begin position="37"/>
        <end position="61"/>
    </location>
</feature>
<accession>A0A518CXQ8</accession>
<protein>
    <recommendedName>
        <fullName evidence="2">DUF1508 domain-containing protein</fullName>
    </recommendedName>
</protein>
<evidence type="ECO:0000313" key="3">
    <source>
        <dbReference type="EMBL" id="QDU84009.1"/>
    </source>
</evidence>
<feature type="domain" description="DUF1508" evidence="2">
    <location>
        <begin position="11"/>
        <end position="57"/>
    </location>
</feature>
<dbReference type="Pfam" id="PF07411">
    <property type="entry name" value="DUF1508"/>
    <property type="match status" value="2"/>
</dbReference>